<dbReference type="AlphaFoldDB" id="A0A9N9AE69"/>
<organism evidence="1 2">
    <name type="scientific">Funneliformis caledonium</name>
    <dbReference type="NCBI Taxonomy" id="1117310"/>
    <lineage>
        <taxon>Eukaryota</taxon>
        <taxon>Fungi</taxon>
        <taxon>Fungi incertae sedis</taxon>
        <taxon>Mucoromycota</taxon>
        <taxon>Glomeromycotina</taxon>
        <taxon>Glomeromycetes</taxon>
        <taxon>Glomerales</taxon>
        <taxon>Glomeraceae</taxon>
        <taxon>Funneliformis</taxon>
    </lineage>
</organism>
<gene>
    <name evidence="1" type="ORF">FCALED_LOCUS4956</name>
</gene>
<protein>
    <submittedName>
        <fullName evidence="1">15107_t:CDS:1</fullName>
    </submittedName>
</protein>
<evidence type="ECO:0000313" key="1">
    <source>
        <dbReference type="EMBL" id="CAG8526360.1"/>
    </source>
</evidence>
<accession>A0A9N9AE69</accession>
<keyword evidence="2" id="KW-1185">Reference proteome</keyword>
<sequence>MKILLDSDDELEFKLLPLTETPISDPSFVTKDRTLIFIDTVLSSDSDGEYNSAEYNLFD</sequence>
<dbReference type="Proteomes" id="UP000789570">
    <property type="component" value="Unassembled WGS sequence"/>
</dbReference>
<dbReference type="EMBL" id="CAJVPQ010001010">
    <property type="protein sequence ID" value="CAG8526360.1"/>
    <property type="molecule type" value="Genomic_DNA"/>
</dbReference>
<reference evidence="1" key="1">
    <citation type="submission" date="2021-06" db="EMBL/GenBank/DDBJ databases">
        <authorList>
            <person name="Kallberg Y."/>
            <person name="Tangrot J."/>
            <person name="Rosling A."/>
        </authorList>
    </citation>
    <scope>NUCLEOTIDE SEQUENCE</scope>
    <source>
        <strain evidence="1">UK204</strain>
    </source>
</reference>
<name>A0A9N9AE69_9GLOM</name>
<proteinExistence type="predicted"/>
<comment type="caution">
    <text evidence="1">The sequence shown here is derived from an EMBL/GenBank/DDBJ whole genome shotgun (WGS) entry which is preliminary data.</text>
</comment>
<evidence type="ECO:0000313" key="2">
    <source>
        <dbReference type="Proteomes" id="UP000789570"/>
    </source>
</evidence>